<organism evidence="3 4">
    <name type="scientific">Methanobacterium congolense</name>
    <dbReference type="NCBI Taxonomy" id="118062"/>
    <lineage>
        <taxon>Archaea</taxon>
        <taxon>Methanobacteriati</taxon>
        <taxon>Methanobacteriota</taxon>
        <taxon>Methanomada group</taxon>
        <taxon>Methanobacteria</taxon>
        <taxon>Methanobacteriales</taxon>
        <taxon>Methanobacteriaceae</taxon>
        <taxon>Methanobacterium</taxon>
    </lineage>
</organism>
<feature type="region of interest" description="Disordered" evidence="1">
    <location>
        <begin position="1"/>
        <end position="22"/>
    </location>
</feature>
<dbReference type="PANTHER" id="PTHR10625:SF10">
    <property type="entry name" value="HISTONE DEACETYLASE HDAC1"/>
    <property type="match status" value="1"/>
</dbReference>
<gene>
    <name evidence="3" type="ORF">MCBB_2016</name>
</gene>
<dbReference type="OrthoDB" id="147549at2157"/>
<dbReference type="InterPro" id="IPR023696">
    <property type="entry name" value="Ureohydrolase_dom_sf"/>
</dbReference>
<dbReference type="PRINTS" id="PR01270">
    <property type="entry name" value="HDASUPER"/>
</dbReference>
<dbReference type="PANTHER" id="PTHR10625">
    <property type="entry name" value="HISTONE DEACETYLASE HDAC1-RELATED"/>
    <property type="match status" value="1"/>
</dbReference>
<evidence type="ECO:0000313" key="4">
    <source>
        <dbReference type="Proteomes" id="UP000094707"/>
    </source>
</evidence>
<dbReference type="AlphaFoldDB" id="A0A1D3L4K7"/>
<dbReference type="PATRIC" id="fig|129848.4.peg.2066"/>
<dbReference type="InterPro" id="IPR023801">
    <property type="entry name" value="His_deacetylse_dom"/>
</dbReference>
<dbReference type="SUPFAM" id="SSF52768">
    <property type="entry name" value="Arginase/deacetylase"/>
    <property type="match status" value="1"/>
</dbReference>
<dbReference type="GO" id="GO:0040029">
    <property type="term" value="P:epigenetic regulation of gene expression"/>
    <property type="evidence" value="ECO:0007669"/>
    <property type="project" value="TreeGrafter"/>
</dbReference>
<keyword evidence="4" id="KW-1185">Reference proteome</keyword>
<dbReference type="STRING" id="118062.MCBB_2016"/>
<dbReference type="CDD" id="cd09992">
    <property type="entry name" value="HDAC_classII"/>
    <property type="match status" value="1"/>
</dbReference>
<proteinExistence type="predicted"/>
<dbReference type="Pfam" id="PF00850">
    <property type="entry name" value="Hist_deacetyl"/>
    <property type="match status" value="1"/>
</dbReference>
<dbReference type="KEGG" id="mcub:MCBB_2016"/>
<evidence type="ECO:0000259" key="2">
    <source>
        <dbReference type="Pfam" id="PF00850"/>
    </source>
</evidence>
<sequence>MISIVYSDDYKNHSTGNHPENNTRITSIMDAFYEQIKTRTTPEIPVLKPEPASKKDLFRVHPEEHVEIIRSFCREGGGYLDFDTFASPETYRTAKLAAGGAITASKLVLDGHDCSYSIARPPGHHATKDSAMGFCFFNNMAVAIEHLREVYGVEKFFIFDFDVHYGNGTAEIFYNDPDVLYISIHQDPRTIFPGRGFVEEIGAGEGEGCNLNIPMPPRSGTCDYIYILDRILEPAAAEFGADLHFLDVGFDCHLEDPLSNMGIDDAFFPWIGVKMRDIADSMVLVLEGGYNLEVLRRCNVKLINVLNTEVSTEELSDMKDMKSYLYKEREDVDPKTKTLFKDIQDTFSPFFEF</sequence>
<evidence type="ECO:0000256" key="1">
    <source>
        <dbReference type="SAM" id="MobiDB-lite"/>
    </source>
</evidence>
<feature type="domain" description="Histone deacetylase" evidence="2">
    <location>
        <begin position="18"/>
        <end position="305"/>
    </location>
</feature>
<dbReference type="GO" id="GO:0004407">
    <property type="term" value="F:histone deacetylase activity"/>
    <property type="evidence" value="ECO:0007669"/>
    <property type="project" value="TreeGrafter"/>
</dbReference>
<dbReference type="RefSeq" id="WP_071907616.1">
    <property type="nucleotide sequence ID" value="NZ_LT607756.1"/>
</dbReference>
<feature type="compositionally biased region" description="Polar residues" evidence="1">
    <location>
        <begin position="13"/>
        <end position="22"/>
    </location>
</feature>
<protein>
    <recommendedName>
        <fullName evidence="2">Histone deacetylase domain-containing protein</fullName>
    </recommendedName>
</protein>
<dbReference type="InterPro" id="IPR000286">
    <property type="entry name" value="HDACs"/>
</dbReference>
<reference evidence="3 4" key="1">
    <citation type="submission" date="2016-08" db="EMBL/GenBank/DDBJ databases">
        <authorList>
            <person name="Seilhamer J.J."/>
        </authorList>
    </citation>
    <scope>NUCLEOTIDE SEQUENCE [LARGE SCALE GENOMIC DNA]</scope>
    <source>
        <strain evidence="3">Buetzberg</strain>
    </source>
</reference>
<dbReference type="Gene3D" id="3.40.800.20">
    <property type="entry name" value="Histone deacetylase domain"/>
    <property type="match status" value="1"/>
</dbReference>
<accession>A0A1D3L4K7</accession>
<dbReference type="EMBL" id="LT607756">
    <property type="protein sequence ID" value="SCG86564.1"/>
    <property type="molecule type" value="Genomic_DNA"/>
</dbReference>
<evidence type="ECO:0000313" key="3">
    <source>
        <dbReference type="EMBL" id="SCG86564.1"/>
    </source>
</evidence>
<dbReference type="InterPro" id="IPR037138">
    <property type="entry name" value="His_deacetylse_dom_sf"/>
</dbReference>
<dbReference type="GeneID" id="30412852"/>
<dbReference type="Proteomes" id="UP000094707">
    <property type="component" value="Chromosome I"/>
</dbReference>
<name>A0A1D3L4K7_9EURY</name>